<dbReference type="OrthoDB" id="2674421at2759"/>
<protein>
    <recommendedName>
        <fullName evidence="4">WW domain-containing protein</fullName>
    </recommendedName>
</protein>
<feature type="transmembrane region" description="Helical" evidence="1">
    <location>
        <begin position="360"/>
        <end position="381"/>
    </location>
</feature>
<comment type="caution">
    <text evidence="2">The sequence shown here is derived from an EMBL/GenBank/DDBJ whole genome shotgun (WGS) entry which is preliminary data.</text>
</comment>
<evidence type="ECO:0008006" key="4">
    <source>
        <dbReference type="Google" id="ProtNLM"/>
    </source>
</evidence>
<dbReference type="EMBL" id="SGPK01000099">
    <property type="protein sequence ID" value="THH08461.1"/>
    <property type="molecule type" value="Genomic_DNA"/>
</dbReference>
<proteinExistence type="predicted"/>
<feature type="transmembrane region" description="Helical" evidence="1">
    <location>
        <begin position="451"/>
        <end position="468"/>
    </location>
</feature>
<sequence>MVLPVDTQALSYHLGAYSTLYLYHSVAVFSCSSVPEVSSNANMVFVPPNLLITPRTTPNGDEDHHLSIDMTALGDEPHRPTGTSIAEPAGIEISLEVVMPAIALKWPWVFGPTETFILHEEKVIPSWERFVQPEGQIYFLNSCRRFRYLTEANLYDPETLAEVEDVMTEIERKADMFSKPLPANTEVLLELADKSWSYYMMDLDRCCIFWLDDYDAQSLIPQLFGIGKREHLRHALDLEYWQHIEHFPCHRKLKEGIMEELLGVLSYSNIGARLASDQSTRGKDLKLRSWLIKLLSPVLFYAPDTYLAKIEYTHTDGIINKSRWTTFQKELEDDWDHFVILVTIPSVQFTNGQALTTSVAAIPSVVSVITSLGSIIIGLLLGRRFRVGANEAGGYFRRRKDIQVGHETVAIHLSLPYALLMWSISTFLIAITIFCFLNAGNNIPSRATYASMWLFTIVLLVWTIFFGMELHSRPDRGPVYNLFSLLAKGYLSLVDGWRTAQVPG</sequence>
<keyword evidence="1" id="KW-0472">Membrane</keyword>
<gene>
    <name evidence="2" type="ORF">EW145_g2704</name>
</gene>
<name>A0A4S4LBF6_9AGAM</name>
<evidence type="ECO:0000256" key="1">
    <source>
        <dbReference type="SAM" id="Phobius"/>
    </source>
</evidence>
<reference evidence="2 3" key="1">
    <citation type="submission" date="2019-02" db="EMBL/GenBank/DDBJ databases">
        <title>Genome sequencing of the rare red list fungi Phellinidium pouzarii.</title>
        <authorList>
            <person name="Buettner E."/>
            <person name="Kellner H."/>
        </authorList>
    </citation>
    <scope>NUCLEOTIDE SEQUENCE [LARGE SCALE GENOMIC DNA]</scope>
    <source>
        <strain evidence="2 3">DSM 108285</strain>
    </source>
</reference>
<keyword evidence="1" id="KW-1133">Transmembrane helix</keyword>
<keyword evidence="1" id="KW-0812">Transmembrane</keyword>
<evidence type="ECO:0000313" key="3">
    <source>
        <dbReference type="Proteomes" id="UP000308199"/>
    </source>
</evidence>
<dbReference type="Proteomes" id="UP000308199">
    <property type="component" value="Unassembled WGS sequence"/>
</dbReference>
<dbReference type="AlphaFoldDB" id="A0A4S4LBF6"/>
<keyword evidence="3" id="KW-1185">Reference proteome</keyword>
<accession>A0A4S4LBF6</accession>
<evidence type="ECO:0000313" key="2">
    <source>
        <dbReference type="EMBL" id="THH08461.1"/>
    </source>
</evidence>
<feature type="transmembrane region" description="Helical" evidence="1">
    <location>
        <begin position="419"/>
        <end position="439"/>
    </location>
</feature>
<organism evidence="2 3">
    <name type="scientific">Phellinidium pouzarii</name>
    <dbReference type="NCBI Taxonomy" id="167371"/>
    <lineage>
        <taxon>Eukaryota</taxon>
        <taxon>Fungi</taxon>
        <taxon>Dikarya</taxon>
        <taxon>Basidiomycota</taxon>
        <taxon>Agaricomycotina</taxon>
        <taxon>Agaricomycetes</taxon>
        <taxon>Hymenochaetales</taxon>
        <taxon>Hymenochaetaceae</taxon>
        <taxon>Phellinidium</taxon>
    </lineage>
</organism>